<name>A0A1V8RR04_9HYPH</name>
<dbReference type="PANTHER" id="PTHR43095:SF5">
    <property type="entry name" value="XYLULOSE KINASE"/>
    <property type="match status" value="1"/>
</dbReference>
<dbReference type="STRING" id="1873176.BFN67_18455"/>
<dbReference type="GO" id="GO:0016773">
    <property type="term" value="F:phosphotransferase activity, alcohol group as acceptor"/>
    <property type="evidence" value="ECO:0007669"/>
    <property type="project" value="InterPro"/>
</dbReference>
<reference evidence="7 8" key="1">
    <citation type="journal article" date="2016" name="Int. J. Syst. Evol. Microbiol.">
        <title>Pseudaminobacter manganicus sp. nov., isolated from sludge of a manganese mine.</title>
        <authorList>
            <person name="Li J."/>
            <person name="Huang J."/>
            <person name="Liao S."/>
            <person name="Wang G."/>
        </authorList>
    </citation>
    <scope>NUCLEOTIDE SEQUENCE [LARGE SCALE GENOMIC DNA]</scope>
    <source>
        <strain evidence="7 8">JH-7</strain>
    </source>
</reference>
<keyword evidence="2 4" id="KW-0808">Transferase</keyword>
<proteinExistence type="inferred from homology"/>
<dbReference type="CDD" id="cd07808">
    <property type="entry name" value="ASKHA_NBD_FGGY_EcXK-like"/>
    <property type="match status" value="1"/>
</dbReference>
<feature type="domain" description="Carbohydrate kinase FGGY C-terminal" evidence="6">
    <location>
        <begin position="294"/>
        <end position="433"/>
    </location>
</feature>
<dbReference type="InterPro" id="IPR000577">
    <property type="entry name" value="Carb_kinase_FGGY"/>
</dbReference>
<evidence type="ECO:0000256" key="1">
    <source>
        <dbReference type="ARBA" id="ARBA00009156"/>
    </source>
</evidence>
<dbReference type="InterPro" id="IPR043129">
    <property type="entry name" value="ATPase_NBD"/>
</dbReference>
<evidence type="ECO:0000256" key="4">
    <source>
        <dbReference type="RuleBase" id="RU003733"/>
    </source>
</evidence>
<protein>
    <submittedName>
        <fullName evidence="7">Sugar kinase</fullName>
    </submittedName>
</protein>
<dbReference type="EMBL" id="MDET01000016">
    <property type="protein sequence ID" value="OQM75419.1"/>
    <property type="molecule type" value="Genomic_DNA"/>
</dbReference>
<dbReference type="OrthoDB" id="9805576at2"/>
<dbReference type="InterPro" id="IPR050406">
    <property type="entry name" value="FGGY_Carb_Kinase"/>
</dbReference>
<sequence>MFLGIDLGTGSVKALLIDESGRPVAEASRAYELSSPVPGHAETDPELWWTQTVEAVREACAAHGEVVRGIGLSGQAHGFVLADAKGAPLRPAILWPDLRTGRQVQDALALDGDLRLPLCNPIATGMAGLGLLWLKRHEPALLEQASAALSPKDWLRFRLTGERATEPSDASMTLLYDMRADGWASPFAESLGIDLSLLPPLRASTDVAGGLTGEAASALGLRQGIPVAHGLSDTAACLLGLGQTAPGETVLQVGSGIQIMTMVDRVTPELQPFYNTFRGVGAGVYKMAALQNGGTVFEWARGVLDADWAEMYARAFAPDIDNGGVLFLPYVSGERAPLLDPQASAVWSGMRLGAGRDQIIRSVFEGVALAVRDSWDALKATGVEASSMLLTGGGAADPRWRQMLADFVGMPMRPFQGRDAAALGAAYLGGIAAGHWRGVKHLPFATSGEPPLEPRPLPSLDDLLARFRATYGALKSAREK</sequence>
<dbReference type="GO" id="GO:0016301">
    <property type="term" value="F:kinase activity"/>
    <property type="evidence" value="ECO:0007669"/>
    <property type="project" value="UniProtKB-KW"/>
</dbReference>
<dbReference type="InterPro" id="IPR018483">
    <property type="entry name" value="Carb_kinase_FGGY_CS"/>
</dbReference>
<evidence type="ECO:0000256" key="3">
    <source>
        <dbReference type="ARBA" id="ARBA00022777"/>
    </source>
</evidence>
<dbReference type="Proteomes" id="UP000191905">
    <property type="component" value="Unassembled WGS sequence"/>
</dbReference>
<dbReference type="AlphaFoldDB" id="A0A1V8RR04"/>
<dbReference type="PROSITE" id="PS00445">
    <property type="entry name" value="FGGY_KINASES_2"/>
    <property type="match status" value="1"/>
</dbReference>
<dbReference type="Pfam" id="PF00370">
    <property type="entry name" value="FGGY_N"/>
    <property type="match status" value="1"/>
</dbReference>
<keyword evidence="8" id="KW-1185">Reference proteome</keyword>
<dbReference type="Pfam" id="PF02782">
    <property type="entry name" value="FGGY_C"/>
    <property type="match status" value="1"/>
</dbReference>
<dbReference type="GO" id="GO:0005975">
    <property type="term" value="P:carbohydrate metabolic process"/>
    <property type="evidence" value="ECO:0007669"/>
    <property type="project" value="InterPro"/>
</dbReference>
<dbReference type="InterPro" id="IPR018484">
    <property type="entry name" value="FGGY_N"/>
</dbReference>
<evidence type="ECO:0000256" key="2">
    <source>
        <dbReference type="ARBA" id="ARBA00022679"/>
    </source>
</evidence>
<dbReference type="PANTHER" id="PTHR43095">
    <property type="entry name" value="SUGAR KINASE"/>
    <property type="match status" value="1"/>
</dbReference>
<dbReference type="InterPro" id="IPR018485">
    <property type="entry name" value="FGGY_C"/>
</dbReference>
<dbReference type="PIRSF" id="PIRSF000538">
    <property type="entry name" value="GlpK"/>
    <property type="match status" value="1"/>
</dbReference>
<dbReference type="SUPFAM" id="SSF53067">
    <property type="entry name" value="Actin-like ATPase domain"/>
    <property type="match status" value="2"/>
</dbReference>
<dbReference type="Gene3D" id="3.30.420.40">
    <property type="match status" value="2"/>
</dbReference>
<keyword evidence="3 4" id="KW-0418">Kinase</keyword>
<dbReference type="RefSeq" id="WP_080919827.1">
    <property type="nucleotide sequence ID" value="NZ_MDET01000016.1"/>
</dbReference>
<organism evidence="7 8">
    <name type="scientific">Manganibacter manganicus</name>
    <dbReference type="NCBI Taxonomy" id="1873176"/>
    <lineage>
        <taxon>Bacteria</taxon>
        <taxon>Pseudomonadati</taxon>
        <taxon>Pseudomonadota</taxon>
        <taxon>Alphaproteobacteria</taxon>
        <taxon>Hyphomicrobiales</taxon>
        <taxon>Phyllobacteriaceae</taxon>
        <taxon>Manganibacter</taxon>
    </lineage>
</organism>
<accession>A0A1V8RR04</accession>
<evidence type="ECO:0000259" key="6">
    <source>
        <dbReference type="Pfam" id="PF02782"/>
    </source>
</evidence>
<gene>
    <name evidence="7" type="ORF">BFN67_18455</name>
</gene>
<evidence type="ECO:0000313" key="7">
    <source>
        <dbReference type="EMBL" id="OQM75419.1"/>
    </source>
</evidence>
<feature type="domain" description="Carbohydrate kinase FGGY N-terminal" evidence="5">
    <location>
        <begin position="1"/>
        <end position="240"/>
    </location>
</feature>
<comment type="similarity">
    <text evidence="1 4">Belongs to the FGGY kinase family.</text>
</comment>
<evidence type="ECO:0000313" key="8">
    <source>
        <dbReference type="Proteomes" id="UP000191905"/>
    </source>
</evidence>
<evidence type="ECO:0000259" key="5">
    <source>
        <dbReference type="Pfam" id="PF00370"/>
    </source>
</evidence>
<comment type="caution">
    <text evidence="7">The sequence shown here is derived from an EMBL/GenBank/DDBJ whole genome shotgun (WGS) entry which is preliminary data.</text>
</comment>